<gene>
    <name evidence="1" type="ORF">JTZ10_21610</name>
</gene>
<sequence>MPRGAAAVNDPVNHPAHYVDHPSGVECIQITEHMGFCLGNAVKYIWRADLKGNAIEDLEKARWYIDREIQRRNIADKDA</sequence>
<name>A0AAW4GB27_GORRU</name>
<dbReference type="Proteomes" id="UP001195196">
    <property type="component" value="Unassembled WGS sequence"/>
</dbReference>
<comment type="caution">
    <text evidence="1">The sequence shown here is derived from an EMBL/GenBank/DDBJ whole genome shotgun (WGS) entry which is preliminary data.</text>
</comment>
<proteinExistence type="predicted"/>
<accession>A0AAW4GB27</accession>
<dbReference type="InterPro" id="IPR021739">
    <property type="entry name" value="SaV-like"/>
</dbReference>
<dbReference type="EMBL" id="JAFFGU010000019">
    <property type="protein sequence ID" value="MBM7280345.1"/>
    <property type="molecule type" value="Genomic_DNA"/>
</dbReference>
<evidence type="ECO:0000313" key="1">
    <source>
        <dbReference type="EMBL" id="MBM7280345.1"/>
    </source>
</evidence>
<organism evidence="1 2">
    <name type="scientific">Gordonia rubripertincta</name>
    <name type="common">Rhodococcus corallinus</name>
    <dbReference type="NCBI Taxonomy" id="36822"/>
    <lineage>
        <taxon>Bacteria</taxon>
        <taxon>Bacillati</taxon>
        <taxon>Actinomycetota</taxon>
        <taxon>Actinomycetes</taxon>
        <taxon>Mycobacteriales</taxon>
        <taxon>Gordoniaceae</taxon>
        <taxon>Gordonia</taxon>
    </lineage>
</organism>
<dbReference type="AlphaFoldDB" id="A0AAW4GB27"/>
<evidence type="ECO:0000313" key="2">
    <source>
        <dbReference type="Proteomes" id="UP001195196"/>
    </source>
</evidence>
<protein>
    <submittedName>
        <fullName evidence="1">DUF3310 domain-containing protein</fullName>
    </submittedName>
</protein>
<dbReference type="Pfam" id="PF11753">
    <property type="entry name" value="DUF3310"/>
    <property type="match status" value="1"/>
</dbReference>
<reference evidence="1" key="1">
    <citation type="submission" date="2021-02" db="EMBL/GenBank/DDBJ databases">
        <title>Taxonomy, biology and ecology of Rhodococcus bacteria occurring in California pistachio and other woody hosts as revealed by genome sequence analyses.</title>
        <authorList>
            <person name="Riely B."/>
            <person name="Gai Y."/>
        </authorList>
    </citation>
    <scope>NUCLEOTIDE SEQUENCE</scope>
    <source>
        <strain evidence="1">BP-295</strain>
    </source>
</reference>